<keyword evidence="2 11" id="KW-0813">Transport</keyword>
<feature type="chain" id="PRO_5032934490" evidence="14">
    <location>
        <begin position="31"/>
        <end position="761"/>
    </location>
</feature>
<dbReference type="Proteomes" id="UP000445000">
    <property type="component" value="Unassembled WGS sequence"/>
</dbReference>
<dbReference type="GO" id="GO:0009279">
    <property type="term" value="C:cell outer membrane"/>
    <property type="evidence" value="ECO:0007669"/>
    <property type="project" value="UniProtKB-SubCell"/>
</dbReference>
<dbReference type="PROSITE" id="PS00430">
    <property type="entry name" value="TONB_DEPENDENT_REC_1"/>
    <property type="match status" value="1"/>
</dbReference>
<evidence type="ECO:0000256" key="12">
    <source>
        <dbReference type="PROSITE-ProRule" id="PRU10143"/>
    </source>
</evidence>
<comment type="subcellular location">
    <subcellularLocation>
        <location evidence="1 11">Cell outer membrane</location>
        <topology evidence="1 11">Multi-pass membrane protein</topology>
    </subcellularLocation>
</comment>
<evidence type="ECO:0000313" key="18">
    <source>
        <dbReference type="Proteomes" id="UP000445000"/>
    </source>
</evidence>
<keyword evidence="17" id="KW-0675">Receptor</keyword>
<feature type="short sequence motif" description="TonB box" evidence="12">
    <location>
        <begin position="45"/>
        <end position="51"/>
    </location>
</feature>
<protein>
    <submittedName>
        <fullName evidence="17">TonB-dependent receptor</fullName>
    </submittedName>
</protein>
<keyword evidence="3 11" id="KW-1134">Transmembrane beta strand</keyword>
<sequence>MSGVVSRSVRAALCLSAASAAAISSNAALAQDSAPAPQEQYRLETIIVTATRREEGLQDVPVAVTAVSGDVLAQSNFREVTDLQYLAPNVTFSSTNPVSNGGGYQIRGVGTQTYDSGVEQTVGLVVDGVVIGTSRDPGATGFSDVERVEVLRGPQGTLFGKNSSAGVIQIVTKDPKLQDLSGDLSLSYGEREEQIARGNLNLPIGETAAFRVSGYYQAQDGAIPYLRRDGDIGDRENSGVRAKLLWWATDRLSVLLSGEHQEGFARDAHTIESLGTSALFNSQFASFDVRPGHGVYKSYQDGDWTADTSVDAGSLKLEYQIGDHTLTSISAYREVQTTQLSDIDAAPVNIFNNSDGGVDNSQFTQEVRLTSPTDRRFEYVIGAYYFDTDLSGWASQVGNYYGLFGRPVVLGGGRRDQTGSNQSIAGFGQIGFDFTDTLKLIAGLRYTHDEVEGKMVISPLPYPAVPLGVLLPYDGKVSDENVSGRVGLQYQPNSDLMLYVTYATGYKGPAIDGTGGIAREIEPETVKSYEAGMKSTLLDGRMTLNAALYWSDFEDFQAQTLDLNVSPPAFALSNAGLMRSRGVELESTVRVTPGFDVSAAVTYNDAKFEDYSAACYAGQPVSGVVGQGCYVDPVSGLQVANYEGEELPNAPEWTYLLRGAYTHSIGSEYAFDASVNWSWRSEAQATIADPRARIEDYGILNANLGFGKDNGAWRIGVYARNLLDEHFYAPYASGTLNPGGYYRIMSPDAFRTVGVNVTAKF</sequence>
<evidence type="ECO:0000256" key="8">
    <source>
        <dbReference type="ARBA" id="ARBA00023077"/>
    </source>
</evidence>
<evidence type="ECO:0000256" key="2">
    <source>
        <dbReference type="ARBA" id="ARBA00022448"/>
    </source>
</evidence>
<reference evidence="18" key="1">
    <citation type="submission" date="2020-01" db="EMBL/GenBank/DDBJ databases">
        <title>'Steroidobacter agaridevorans' sp. nov., agar-degrading bacteria isolated from rhizosphere soils.</title>
        <authorList>
            <person name="Ikenaga M."/>
            <person name="Kataoka M."/>
            <person name="Murouchi A."/>
            <person name="Katsuragi S."/>
            <person name="Sakai M."/>
        </authorList>
    </citation>
    <scope>NUCLEOTIDE SEQUENCE [LARGE SCALE GENOMIC DNA]</scope>
    <source>
        <strain evidence="18">YU21-B</strain>
    </source>
</reference>
<organism evidence="17 18">
    <name type="scientific">Steroidobacter agaridevorans</name>
    <dbReference type="NCBI Taxonomy" id="2695856"/>
    <lineage>
        <taxon>Bacteria</taxon>
        <taxon>Pseudomonadati</taxon>
        <taxon>Pseudomonadota</taxon>
        <taxon>Gammaproteobacteria</taxon>
        <taxon>Steroidobacterales</taxon>
        <taxon>Steroidobacteraceae</taxon>
        <taxon>Steroidobacter</taxon>
    </lineage>
</organism>
<name>A0A829YJB1_9GAMM</name>
<evidence type="ECO:0000256" key="3">
    <source>
        <dbReference type="ARBA" id="ARBA00022452"/>
    </source>
</evidence>
<dbReference type="PANTHER" id="PTHR32552">
    <property type="entry name" value="FERRICHROME IRON RECEPTOR-RELATED"/>
    <property type="match status" value="1"/>
</dbReference>
<dbReference type="SUPFAM" id="SSF56935">
    <property type="entry name" value="Porins"/>
    <property type="match status" value="1"/>
</dbReference>
<dbReference type="Pfam" id="PF00593">
    <property type="entry name" value="TonB_dep_Rec_b-barrel"/>
    <property type="match status" value="1"/>
</dbReference>
<accession>A0A829YJB1</accession>
<keyword evidence="18" id="KW-1185">Reference proteome</keyword>
<evidence type="ECO:0000256" key="4">
    <source>
        <dbReference type="ARBA" id="ARBA00022496"/>
    </source>
</evidence>
<comment type="similarity">
    <text evidence="11 13">Belongs to the TonB-dependent receptor family.</text>
</comment>
<keyword evidence="7" id="KW-0406">Ion transport</keyword>
<dbReference type="CDD" id="cd01347">
    <property type="entry name" value="ligand_gated_channel"/>
    <property type="match status" value="1"/>
</dbReference>
<evidence type="ECO:0000256" key="1">
    <source>
        <dbReference type="ARBA" id="ARBA00004571"/>
    </source>
</evidence>
<dbReference type="EMBL" id="BLJN01000006">
    <property type="protein sequence ID" value="GFE83310.1"/>
    <property type="molecule type" value="Genomic_DNA"/>
</dbReference>
<proteinExistence type="inferred from homology"/>
<evidence type="ECO:0000256" key="6">
    <source>
        <dbReference type="ARBA" id="ARBA00023004"/>
    </source>
</evidence>
<dbReference type="InterPro" id="IPR010916">
    <property type="entry name" value="TonB_box_CS"/>
</dbReference>
<feature type="domain" description="TonB-dependent receptor plug" evidence="16">
    <location>
        <begin position="57"/>
        <end position="167"/>
    </location>
</feature>
<dbReference type="GO" id="GO:0006826">
    <property type="term" value="P:iron ion transport"/>
    <property type="evidence" value="ECO:0007669"/>
    <property type="project" value="UniProtKB-KW"/>
</dbReference>
<dbReference type="PROSITE" id="PS52016">
    <property type="entry name" value="TONB_DEPENDENT_REC_3"/>
    <property type="match status" value="1"/>
</dbReference>
<dbReference type="RefSeq" id="WP_161814944.1">
    <property type="nucleotide sequence ID" value="NZ_BLJN01000006.1"/>
</dbReference>
<keyword evidence="6" id="KW-0408">Iron</keyword>
<evidence type="ECO:0000259" key="16">
    <source>
        <dbReference type="Pfam" id="PF07715"/>
    </source>
</evidence>
<evidence type="ECO:0000256" key="14">
    <source>
        <dbReference type="SAM" id="SignalP"/>
    </source>
</evidence>
<evidence type="ECO:0000259" key="15">
    <source>
        <dbReference type="Pfam" id="PF00593"/>
    </source>
</evidence>
<dbReference type="AlphaFoldDB" id="A0A829YJB1"/>
<keyword evidence="4" id="KW-0410">Iron transport</keyword>
<dbReference type="InterPro" id="IPR000531">
    <property type="entry name" value="Beta-barrel_TonB"/>
</dbReference>
<evidence type="ECO:0000256" key="11">
    <source>
        <dbReference type="PROSITE-ProRule" id="PRU01360"/>
    </source>
</evidence>
<evidence type="ECO:0000256" key="7">
    <source>
        <dbReference type="ARBA" id="ARBA00023065"/>
    </source>
</evidence>
<keyword evidence="9 11" id="KW-0472">Membrane</keyword>
<dbReference type="InterPro" id="IPR036942">
    <property type="entry name" value="Beta-barrel_TonB_sf"/>
</dbReference>
<evidence type="ECO:0000256" key="9">
    <source>
        <dbReference type="ARBA" id="ARBA00023136"/>
    </source>
</evidence>
<keyword evidence="8 12" id="KW-0798">TonB box</keyword>
<dbReference type="InterPro" id="IPR039426">
    <property type="entry name" value="TonB-dep_rcpt-like"/>
</dbReference>
<keyword evidence="10 11" id="KW-0998">Cell outer membrane</keyword>
<feature type="domain" description="TonB-dependent receptor-like beta-barrel" evidence="15">
    <location>
        <begin position="281"/>
        <end position="722"/>
    </location>
</feature>
<evidence type="ECO:0000256" key="13">
    <source>
        <dbReference type="RuleBase" id="RU003357"/>
    </source>
</evidence>
<evidence type="ECO:0000313" key="17">
    <source>
        <dbReference type="EMBL" id="GFE83310.1"/>
    </source>
</evidence>
<feature type="signal peptide" evidence="14">
    <location>
        <begin position="1"/>
        <end position="30"/>
    </location>
</feature>
<dbReference type="InterPro" id="IPR012910">
    <property type="entry name" value="Plug_dom"/>
</dbReference>
<gene>
    <name evidence="17" type="primary">fyuA_10</name>
    <name evidence="17" type="ORF">GCM10011487_53100</name>
</gene>
<dbReference type="Gene3D" id="2.40.170.20">
    <property type="entry name" value="TonB-dependent receptor, beta-barrel domain"/>
    <property type="match status" value="1"/>
</dbReference>
<dbReference type="Pfam" id="PF07715">
    <property type="entry name" value="Plug"/>
    <property type="match status" value="1"/>
</dbReference>
<keyword evidence="14" id="KW-0732">Signal</keyword>
<keyword evidence="5 11" id="KW-0812">Transmembrane</keyword>
<evidence type="ECO:0000256" key="10">
    <source>
        <dbReference type="ARBA" id="ARBA00023237"/>
    </source>
</evidence>
<evidence type="ECO:0000256" key="5">
    <source>
        <dbReference type="ARBA" id="ARBA00022692"/>
    </source>
</evidence>
<comment type="caution">
    <text evidence="17">The sequence shown here is derived from an EMBL/GenBank/DDBJ whole genome shotgun (WGS) entry which is preliminary data.</text>
</comment>
<dbReference type="PANTHER" id="PTHR32552:SF81">
    <property type="entry name" value="TONB-DEPENDENT OUTER MEMBRANE RECEPTOR"/>
    <property type="match status" value="1"/>
</dbReference>